<dbReference type="PANTHER" id="PTHR11866:SF3">
    <property type="entry name" value="PROSTAGLANDIN E2 RECEPTOR EP1 SUBTYPE"/>
    <property type="match status" value="1"/>
</dbReference>
<dbReference type="GO" id="GO:0031748">
    <property type="term" value="F:D1 dopamine receptor binding"/>
    <property type="evidence" value="ECO:0007669"/>
    <property type="project" value="Ensembl"/>
</dbReference>
<feature type="transmembrane region" description="Helical" evidence="11">
    <location>
        <begin position="267"/>
        <end position="292"/>
    </location>
</feature>
<dbReference type="GO" id="GO:0007191">
    <property type="term" value="P:adenylate cyclase-activating dopamine receptor signaling pathway"/>
    <property type="evidence" value="ECO:0007669"/>
    <property type="project" value="Ensembl"/>
</dbReference>
<evidence type="ECO:0000313" key="12">
    <source>
        <dbReference type="Ensembl" id="ENSEASP00005060300.1"/>
    </source>
</evidence>
<dbReference type="InterPro" id="IPR000708">
    <property type="entry name" value="Prostglndn_EP1_rcpt"/>
</dbReference>
<reference evidence="12" key="3">
    <citation type="submission" date="2025-09" db="UniProtKB">
        <authorList>
            <consortium name="Ensembl"/>
        </authorList>
    </citation>
    <scope>IDENTIFICATION</scope>
</reference>
<evidence type="ECO:0000256" key="1">
    <source>
        <dbReference type="ARBA" id="ARBA00004651"/>
    </source>
</evidence>
<keyword evidence="6 11" id="KW-0472">Membrane</keyword>
<dbReference type="Ensembl" id="ENSEAST00005077299.1">
    <property type="protein sequence ID" value="ENSEASP00005060300.1"/>
    <property type="gene ID" value="ENSEASG00005035659.1"/>
</dbReference>
<evidence type="ECO:0000256" key="8">
    <source>
        <dbReference type="ARBA" id="ARBA00023180"/>
    </source>
</evidence>
<dbReference type="GO" id="GO:0034695">
    <property type="term" value="P:response to prostaglandin E"/>
    <property type="evidence" value="ECO:0007669"/>
    <property type="project" value="Ensembl"/>
</dbReference>
<dbReference type="GO" id="GO:0005886">
    <property type="term" value="C:plasma membrane"/>
    <property type="evidence" value="ECO:0007669"/>
    <property type="project" value="UniProtKB-SubCell"/>
</dbReference>
<evidence type="ECO:0000256" key="9">
    <source>
        <dbReference type="ARBA" id="ARBA00023224"/>
    </source>
</evidence>
<feature type="region of interest" description="Disordered" evidence="10">
    <location>
        <begin position="207"/>
        <end position="257"/>
    </location>
</feature>
<dbReference type="GeneTree" id="ENSGT01030000234559"/>
<keyword evidence="5" id="KW-0297">G-protein coupled receptor</keyword>
<evidence type="ECO:0000256" key="6">
    <source>
        <dbReference type="ARBA" id="ARBA00023136"/>
    </source>
</evidence>
<comment type="subcellular location">
    <subcellularLocation>
        <location evidence="1">Cell membrane</location>
        <topology evidence="1">Multi-pass membrane protein</topology>
    </subcellularLocation>
</comment>
<reference evidence="12" key="2">
    <citation type="submission" date="2025-08" db="UniProtKB">
        <authorList>
            <consortium name="Ensembl"/>
        </authorList>
    </citation>
    <scope>IDENTIFICATION</scope>
</reference>
<reference evidence="12 13" key="1">
    <citation type="journal article" date="2020" name="Nat. Commun.">
        <title>Donkey genomes provide new insights into domestication and selection for coat color.</title>
        <authorList>
            <person name="Wang"/>
            <person name="C."/>
            <person name="Li"/>
            <person name="H."/>
            <person name="Guo"/>
            <person name="Y."/>
            <person name="Huang"/>
            <person name="J."/>
            <person name="Sun"/>
            <person name="Y."/>
            <person name="Min"/>
            <person name="J."/>
            <person name="Wang"/>
            <person name="J."/>
            <person name="Fang"/>
            <person name="X."/>
            <person name="Zhao"/>
            <person name="Z."/>
            <person name="Wang"/>
            <person name="S."/>
            <person name="Zhang"/>
            <person name="Y."/>
            <person name="Liu"/>
            <person name="Q."/>
            <person name="Jiang"/>
            <person name="Q."/>
            <person name="Wang"/>
            <person name="X."/>
            <person name="Guo"/>
            <person name="Y."/>
            <person name="Yang"/>
            <person name="C."/>
            <person name="Wang"/>
            <person name="Y."/>
            <person name="Tian"/>
            <person name="F."/>
            <person name="Zhuang"/>
            <person name="G."/>
            <person name="Fan"/>
            <person name="Y."/>
            <person name="Gao"/>
            <person name="Q."/>
            <person name="Li"/>
            <person name="Y."/>
            <person name="Ju"/>
            <person name="Z."/>
            <person name="Li"/>
            <person name="J."/>
            <person name="Li"/>
            <person name="R."/>
            <person name="Hou"/>
            <person name="M."/>
            <person name="Yang"/>
            <person name="G."/>
            <person name="Liu"/>
            <person name="G."/>
            <person name="Liu"/>
            <person name="W."/>
            <person name="Guo"/>
            <person name="J."/>
            <person name="Pan"/>
            <person name="S."/>
            <person name="Fan"/>
            <person name="G."/>
            <person name="Zhang"/>
            <person name="W."/>
            <person name="Zhang"/>
            <person name="R."/>
            <person name="Yu"/>
            <person name="J."/>
            <person name="Zhang"/>
            <person name="X."/>
            <person name="Yin"/>
            <person name="Q."/>
            <person name="Ji"/>
            <person name="C."/>
            <person name="Jin"/>
            <person name="Y."/>
            <person name="Yue"/>
            <person name="G."/>
            <person name="Liu"/>
            <person name="M."/>
            <person name="Xu"/>
            <person name="J."/>
            <person name="Liu"/>
            <person name="S."/>
            <person name="Jordana"/>
            <person name="J."/>
            <person name="Noce"/>
            <person name="A."/>
            <person name="Amills"/>
            <person name="M."/>
            <person name="Wu"/>
            <person name="D.D."/>
            <person name="Li"/>
            <person name="S."/>
            <person name="Zhou"/>
            <person name="X. and Zhong"/>
            <person name="J."/>
        </authorList>
    </citation>
    <scope>NUCLEOTIDE SEQUENCE [LARGE SCALE GENOMIC DNA]</scope>
</reference>
<dbReference type="GO" id="GO:0007206">
    <property type="term" value="P:phospholipase C-activating G protein-coupled glutamate receptor signaling pathway"/>
    <property type="evidence" value="ECO:0007669"/>
    <property type="project" value="Ensembl"/>
</dbReference>
<dbReference type="GO" id="GO:0006954">
    <property type="term" value="P:inflammatory response"/>
    <property type="evidence" value="ECO:0007669"/>
    <property type="project" value="TreeGrafter"/>
</dbReference>
<dbReference type="Proteomes" id="UP000694387">
    <property type="component" value="Chromosome 20"/>
</dbReference>
<dbReference type="GO" id="GO:0032496">
    <property type="term" value="P:response to lipopolysaccharide"/>
    <property type="evidence" value="ECO:0007669"/>
    <property type="project" value="Ensembl"/>
</dbReference>
<evidence type="ECO:0000256" key="4">
    <source>
        <dbReference type="ARBA" id="ARBA00022989"/>
    </source>
</evidence>
<dbReference type="GO" id="GO:0004957">
    <property type="term" value="F:prostaglandin E receptor activity"/>
    <property type="evidence" value="ECO:0007669"/>
    <property type="project" value="Ensembl"/>
</dbReference>
<dbReference type="InterPro" id="IPR008365">
    <property type="entry name" value="Prostanoid_rcpt"/>
</dbReference>
<keyword evidence="7" id="KW-0675">Receptor</keyword>
<evidence type="ECO:0000256" key="3">
    <source>
        <dbReference type="ARBA" id="ARBA00022692"/>
    </source>
</evidence>
<name>A0A9L0KFV7_EQUAS</name>
<dbReference type="SUPFAM" id="SSF81321">
    <property type="entry name" value="Family A G protein-coupled receptor-like"/>
    <property type="match status" value="2"/>
</dbReference>
<accession>A0A9L0KFV7</accession>
<keyword evidence="2" id="KW-1003">Cell membrane</keyword>
<evidence type="ECO:0000256" key="11">
    <source>
        <dbReference type="SAM" id="Phobius"/>
    </source>
</evidence>
<keyword evidence="3 11" id="KW-0812">Transmembrane</keyword>
<dbReference type="GO" id="GO:0007204">
    <property type="term" value="P:positive regulation of cytosolic calcium ion concentration"/>
    <property type="evidence" value="ECO:0007669"/>
    <property type="project" value="TreeGrafter"/>
</dbReference>
<evidence type="ECO:0000256" key="2">
    <source>
        <dbReference type="ARBA" id="ARBA00022475"/>
    </source>
</evidence>
<evidence type="ECO:0000313" key="13">
    <source>
        <dbReference type="Proteomes" id="UP000694387"/>
    </source>
</evidence>
<keyword evidence="9" id="KW-0807">Transducer</keyword>
<dbReference type="AlphaFoldDB" id="A0A9L0KFV7"/>
<dbReference type="PRINTS" id="PR01788">
    <property type="entry name" value="PROSTANOIDR"/>
</dbReference>
<organism evidence="12 13">
    <name type="scientific">Equus asinus</name>
    <name type="common">Donkey</name>
    <name type="synonym">Equus africanus asinus</name>
    <dbReference type="NCBI Taxonomy" id="9793"/>
    <lineage>
        <taxon>Eukaryota</taxon>
        <taxon>Metazoa</taxon>
        <taxon>Chordata</taxon>
        <taxon>Craniata</taxon>
        <taxon>Vertebrata</taxon>
        <taxon>Euteleostomi</taxon>
        <taxon>Mammalia</taxon>
        <taxon>Eutheria</taxon>
        <taxon>Laurasiatheria</taxon>
        <taxon>Perissodactyla</taxon>
        <taxon>Equidae</taxon>
        <taxon>Equus</taxon>
    </lineage>
</organism>
<sequence length="373" mass="38380">MSRCGPLNLSVAGEATTCATPAAPNASAGQAAGLAVASPALPIFSMTLGAVSNVLALALLAQASGRLRRRRSAATFLLFVASLMATDLAGHVIPGALVLRLYTAGRAPAGGACHFLGGCMVFFGLCPLLLGCGMAVERCVGVTRPLLHAARVSAARARLALLQYPALLAAAPLRLPASASRRARPRSRGFSAAQRCSAGLAICSEPAGAARSRRRRPASGSDGRRPWGARGPRSASASSASSIASASGGSPGRGSARRARAHDVEMVGQLVGIMVVSCICWSPLLVLVVLAVGGWGASSLQRPLFLAVRLASWNQILDPWVYILLRQAVLRQLLRLLPLRAGAKGGPAGLGPTRSAWEASSLRSSRHGSLSHF</sequence>
<dbReference type="PRINTS" id="PR00580">
    <property type="entry name" value="PRSTNOIDEP1R"/>
</dbReference>
<dbReference type="InterPro" id="IPR000276">
    <property type="entry name" value="GPCR_Rhodpsn"/>
</dbReference>
<evidence type="ECO:0000256" key="10">
    <source>
        <dbReference type="SAM" id="MobiDB-lite"/>
    </source>
</evidence>
<evidence type="ECO:0000256" key="7">
    <source>
        <dbReference type="ARBA" id="ARBA00023170"/>
    </source>
</evidence>
<feature type="transmembrane region" description="Helical" evidence="11">
    <location>
        <begin position="73"/>
        <end position="94"/>
    </location>
</feature>
<dbReference type="PROSITE" id="PS00237">
    <property type="entry name" value="G_PROTEIN_RECEP_F1_1"/>
    <property type="match status" value="1"/>
</dbReference>
<gene>
    <name evidence="12" type="primary">PTGER1</name>
</gene>
<feature type="transmembrane region" description="Helical" evidence="11">
    <location>
        <begin position="43"/>
        <end position="61"/>
    </location>
</feature>
<protein>
    <submittedName>
        <fullName evidence="12">Prostaglandin E receptor 1</fullName>
    </submittedName>
</protein>
<keyword evidence="13" id="KW-1185">Reference proteome</keyword>
<keyword evidence="4 11" id="KW-1133">Transmembrane helix</keyword>
<feature type="transmembrane region" description="Helical" evidence="11">
    <location>
        <begin position="114"/>
        <end position="136"/>
    </location>
</feature>
<proteinExistence type="predicted"/>
<feature type="compositionally biased region" description="Low complexity" evidence="10">
    <location>
        <begin position="218"/>
        <end position="248"/>
    </location>
</feature>
<dbReference type="Gene3D" id="1.20.1070.10">
    <property type="entry name" value="Rhodopsin 7-helix transmembrane proteins"/>
    <property type="match status" value="2"/>
</dbReference>
<keyword evidence="8" id="KW-0325">Glycoprotein</keyword>
<dbReference type="PANTHER" id="PTHR11866">
    <property type="entry name" value="G-PROTEIN COUPLED RECEPTOR FAMILY 1 MEMBER"/>
    <property type="match status" value="1"/>
</dbReference>
<evidence type="ECO:0000256" key="5">
    <source>
        <dbReference type="ARBA" id="ARBA00023040"/>
    </source>
</evidence>